<sequence>MKFSIKYILVVAVLLVGCDRHDGPTSSQWASMRMEILQLKIDQEKLSDEYMKIREEHGRQEIIRQQRERDMLFAVVCDDWIPVCSDDFVKNGRIWLSQGYVPADPSLTKHIIVKRGFLIFVFAVLLNFVVSAIGDRRRSIAAVRQELKSSRIELLKNWEEVIALMRQKENSIRECQDKVDNLRGEIARLSGECKEWREQADYDLDMCFEVANALFEIRQQLEKSHAAVNAINSL</sequence>
<organism evidence="3 4">
    <name type="scientific">Roseateles rivi</name>
    <dbReference type="NCBI Taxonomy" id="3299028"/>
    <lineage>
        <taxon>Bacteria</taxon>
        <taxon>Pseudomonadati</taxon>
        <taxon>Pseudomonadota</taxon>
        <taxon>Betaproteobacteria</taxon>
        <taxon>Burkholderiales</taxon>
        <taxon>Sphaerotilaceae</taxon>
        <taxon>Roseateles</taxon>
    </lineage>
</organism>
<evidence type="ECO:0000313" key="4">
    <source>
        <dbReference type="Proteomes" id="UP001606099"/>
    </source>
</evidence>
<evidence type="ECO:0000256" key="1">
    <source>
        <dbReference type="SAM" id="Coils"/>
    </source>
</evidence>
<keyword evidence="4" id="KW-1185">Reference proteome</keyword>
<protein>
    <submittedName>
        <fullName evidence="3">Uncharacterized protein</fullName>
    </submittedName>
</protein>
<keyword evidence="2" id="KW-0812">Transmembrane</keyword>
<dbReference type="EMBL" id="JBIGHZ010000005">
    <property type="protein sequence ID" value="MFG6449522.1"/>
    <property type="molecule type" value="Genomic_DNA"/>
</dbReference>
<reference evidence="3 4" key="1">
    <citation type="submission" date="2024-08" db="EMBL/GenBank/DDBJ databases">
        <authorList>
            <person name="Lu H."/>
        </authorList>
    </citation>
    <scope>NUCLEOTIDE SEQUENCE [LARGE SCALE GENOMIC DNA]</scope>
    <source>
        <strain evidence="3 4">BYS180W</strain>
    </source>
</reference>
<dbReference type="RefSeq" id="WP_394462785.1">
    <property type="nucleotide sequence ID" value="NZ_JBIGHZ010000005.1"/>
</dbReference>
<dbReference type="Proteomes" id="UP001606099">
    <property type="component" value="Unassembled WGS sequence"/>
</dbReference>
<accession>A0ABW7FZ03</accession>
<keyword evidence="1" id="KW-0175">Coiled coil</keyword>
<feature type="coiled-coil region" evidence="1">
    <location>
        <begin position="165"/>
        <end position="199"/>
    </location>
</feature>
<keyword evidence="2" id="KW-1133">Transmembrane helix</keyword>
<evidence type="ECO:0000256" key="2">
    <source>
        <dbReference type="SAM" id="Phobius"/>
    </source>
</evidence>
<evidence type="ECO:0000313" key="3">
    <source>
        <dbReference type="EMBL" id="MFG6449522.1"/>
    </source>
</evidence>
<comment type="caution">
    <text evidence="3">The sequence shown here is derived from an EMBL/GenBank/DDBJ whole genome shotgun (WGS) entry which is preliminary data.</text>
</comment>
<keyword evidence="2" id="KW-0472">Membrane</keyword>
<name>A0ABW7FZ03_9BURK</name>
<gene>
    <name evidence="3" type="ORF">ACG0Z6_14945</name>
</gene>
<proteinExistence type="predicted"/>
<feature type="transmembrane region" description="Helical" evidence="2">
    <location>
        <begin position="116"/>
        <end position="134"/>
    </location>
</feature>
<dbReference type="PROSITE" id="PS51257">
    <property type="entry name" value="PROKAR_LIPOPROTEIN"/>
    <property type="match status" value="1"/>
</dbReference>